<reference evidence="1 2" key="1">
    <citation type="submission" date="2014-12" db="EMBL/GenBank/DDBJ databases">
        <authorList>
            <person name="Kuzmanovic N."/>
            <person name="Pulawska J."/>
            <person name="Obradovic A."/>
        </authorList>
    </citation>
    <scope>NUCLEOTIDE SEQUENCE [LARGE SCALE GENOMIC DNA]</scope>
    <source>
        <strain evidence="1 2">KFB 330</strain>
    </source>
</reference>
<accession>A0ABR5D7Z1</accession>
<name>A0ABR5D7Z1_9HYPH</name>
<protein>
    <submittedName>
        <fullName evidence="1">Uncharacterized protein</fullName>
    </submittedName>
</protein>
<proteinExistence type="predicted"/>
<comment type="caution">
    <text evidence="1">The sequence shown here is derived from an EMBL/GenBank/DDBJ whole genome shotgun (WGS) entry which is preliminary data.</text>
</comment>
<dbReference type="EMBL" id="JWIT01000007">
    <property type="protein sequence ID" value="KJF73181.1"/>
    <property type="molecule type" value="Genomic_DNA"/>
</dbReference>
<dbReference type="RefSeq" id="WP_045019069.1">
    <property type="nucleotide sequence ID" value="NZ_CP166105.1"/>
</dbReference>
<evidence type="ECO:0000313" key="1">
    <source>
        <dbReference type="EMBL" id="KJF73181.1"/>
    </source>
</evidence>
<evidence type="ECO:0000313" key="2">
    <source>
        <dbReference type="Proteomes" id="UP000032564"/>
    </source>
</evidence>
<dbReference type="Proteomes" id="UP000032564">
    <property type="component" value="Unassembled WGS sequence"/>
</dbReference>
<organism evidence="1 2">
    <name type="scientific">Agrobacterium arsenijevicii</name>
    <dbReference type="NCBI Taxonomy" id="1585697"/>
    <lineage>
        <taxon>Bacteria</taxon>
        <taxon>Pseudomonadati</taxon>
        <taxon>Pseudomonadota</taxon>
        <taxon>Alphaproteobacteria</taxon>
        <taxon>Hyphomicrobiales</taxon>
        <taxon>Rhizobiaceae</taxon>
        <taxon>Rhizobium/Agrobacterium group</taxon>
        <taxon>Agrobacterium</taxon>
    </lineage>
</organism>
<sequence length="78" mass="8451">MKISETALTLTPISDAARAMLREVRAAGGSLKIHASFKARSLALELKKAGYVEIGTSGYDLRLTGMGQAYLDRLMRAH</sequence>
<keyword evidence="2" id="KW-1185">Reference proteome</keyword>
<gene>
    <name evidence="1" type="ORF">RP75_13360</name>
</gene>